<comment type="caution">
    <text evidence="15">The sequence shown here is derived from an EMBL/GenBank/DDBJ whole genome shotgun (WGS) entry which is preliminary data.</text>
</comment>
<keyword evidence="9" id="KW-0071">Autoinducer synthesis</keyword>
<comment type="subunit">
    <text evidence="4">Homodimer.</text>
</comment>
<dbReference type="PIRSF" id="PIRSF006160">
    <property type="entry name" value="AI2"/>
    <property type="match status" value="1"/>
</dbReference>
<evidence type="ECO:0000313" key="16">
    <source>
        <dbReference type="Proteomes" id="UP000294678"/>
    </source>
</evidence>
<proteinExistence type="inferred from homology"/>
<dbReference type="EC" id="4.4.1.21" evidence="5"/>
<evidence type="ECO:0000256" key="12">
    <source>
        <dbReference type="ARBA" id="ARBA00024654"/>
    </source>
</evidence>
<dbReference type="GO" id="GO:0043768">
    <property type="term" value="F:S-ribosylhomocysteine lyase activity"/>
    <property type="evidence" value="ECO:0007669"/>
    <property type="project" value="UniProtKB-EC"/>
</dbReference>
<dbReference type="Proteomes" id="UP000294678">
    <property type="component" value="Unassembled WGS sequence"/>
</dbReference>
<dbReference type="NCBIfam" id="NF002604">
    <property type="entry name" value="PRK02260.1-4"/>
    <property type="match status" value="1"/>
</dbReference>
<sequence>MDKTNVESFKLDHTKVKAPYLRIAKDLEYNGVKVRKFDLRFCQPNKEAMETGAIHAIEHIMAEEFNNSEYGIKEIIDFSPMGCRTGFYIIMFTEFDQKELLEKIKFYLNNLLKYDEIPAANEIQCGNYKDMDLKRAKEIVKKVVNNLELF</sequence>
<evidence type="ECO:0000256" key="14">
    <source>
        <dbReference type="ARBA" id="ARBA00031777"/>
    </source>
</evidence>
<keyword evidence="7" id="KW-0673">Quorum sensing</keyword>
<organism evidence="15 16">
    <name type="scientific">Hypnocyclicus thermotrophus</name>
    <dbReference type="NCBI Taxonomy" id="1627895"/>
    <lineage>
        <taxon>Bacteria</taxon>
        <taxon>Fusobacteriati</taxon>
        <taxon>Fusobacteriota</taxon>
        <taxon>Fusobacteriia</taxon>
        <taxon>Fusobacteriales</taxon>
        <taxon>Fusobacteriaceae</taxon>
        <taxon>Hypnocyclicus</taxon>
    </lineage>
</organism>
<dbReference type="InterPro" id="IPR011249">
    <property type="entry name" value="Metalloenz_LuxS/M16"/>
</dbReference>
<evidence type="ECO:0000256" key="9">
    <source>
        <dbReference type="ARBA" id="ARBA00022929"/>
    </source>
</evidence>
<evidence type="ECO:0000313" key="15">
    <source>
        <dbReference type="EMBL" id="TDT71742.1"/>
    </source>
</evidence>
<protein>
    <recommendedName>
        <fullName evidence="6">S-ribosylhomocysteine lyase</fullName>
        <ecNumber evidence="5">4.4.1.21</ecNumber>
    </recommendedName>
    <alternativeName>
        <fullName evidence="13">AI-2 synthesis protein</fullName>
    </alternativeName>
    <alternativeName>
        <fullName evidence="14">Autoinducer-2 production protein LuxS</fullName>
    </alternativeName>
</protein>
<evidence type="ECO:0000256" key="11">
    <source>
        <dbReference type="ARBA" id="ARBA00023239"/>
    </source>
</evidence>
<dbReference type="InterPro" id="IPR003815">
    <property type="entry name" value="S-ribosylhomocysteinase"/>
</dbReference>
<evidence type="ECO:0000256" key="6">
    <source>
        <dbReference type="ARBA" id="ARBA00015130"/>
    </source>
</evidence>
<dbReference type="RefSeq" id="WP_134112339.1">
    <property type="nucleotide sequence ID" value="NZ_SOBG01000002.1"/>
</dbReference>
<evidence type="ECO:0000256" key="7">
    <source>
        <dbReference type="ARBA" id="ARBA00022654"/>
    </source>
</evidence>
<dbReference type="GO" id="GO:0009372">
    <property type="term" value="P:quorum sensing"/>
    <property type="evidence" value="ECO:0007669"/>
    <property type="project" value="UniProtKB-KW"/>
</dbReference>
<evidence type="ECO:0000256" key="5">
    <source>
        <dbReference type="ARBA" id="ARBA00012240"/>
    </source>
</evidence>
<comment type="function">
    <text evidence="12">Involved in the synthesis of autoinducer 2 (AI-2) which is secreted by bacteria and is used to communicate both the cell density and the metabolic potential of the environment. The regulation of gene expression in response to changes in cell density is called quorum sensing. Catalyzes the transformation of S-ribosylhomocysteine (RHC) to homocysteine (HC) and 4,5-dihydroxy-2,3-pentadione (DPD).</text>
</comment>
<name>A0AA46I5V0_9FUSO</name>
<comment type="similarity">
    <text evidence="3">Belongs to the LuxS family.</text>
</comment>
<dbReference type="PANTHER" id="PTHR35799">
    <property type="entry name" value="S-RIBOSYLHOMOCYSTEINE LYASE"/>
    <property type="match status" value="1"/>
</dbReference>
<evidence type="ECO:0000256" key="13">
    <source>
        <dbReference type="ARBA" id="ARBA00030600"/>
    </source>
</evidence>
<comment type="catalytic activity">
    <reaction evidence="1">
        <text>S-(5-deoxy-D-ribos-5-yl)-L-homocysteine = (S)-4,5-dihydroxypentane-2,3-dione + L-homocysteine</text>
        <dbReference type="Rhea" id="RHEA:17753"/>
        <dbReference type="ChEBI" id="CHEBI:29484"/>
        <dbReference type="ChEBI" id="CHEBI:58195"/>
        <dbReference type="ChEBI" id="CHEBI:58199"/>
        <dbReference type="EC" id="4.4.1.21"/>
    </reaction>
</comment>
<dbReference type="EMBL" id="SOBG01000002">
    <property type="protein sequence ID" value="TDT71742.1"/>
    <property type="molecule type" value="Genomic_DNA"/>
</dbReference>
<dbReference type="Pfam" id="PF02664">
    <property type="entry name" value="LuxS"/>
    <property type="match status" value="1"/>
</dbReference>
<comment type="cofactor">
    <cofactor evidence="2">
        <name>Fe cation</name>
        <dbReference type="ChEBI" id="CHEBI:24875"/>
    </cofactor>
</comment>
<keyword evidence="16" id="KW-1185">Reference proteome</keyword>
<evidence type="ECO:0000256" key="8">
    <source>
        <dbReference type="ARBA" id="ARBA00022723"/>
    </source>
</evidence>
<evidence type="ECO:0000256" key="3">
    <source>
        <dbReference type="ARBA" id="ARBA00007311"/>
    </source>
</evidence>
<keyword evidence="8" id="KW-0479">Metal-binding</keyword>
<dbReference type="PANTHER" id="PTHR35799:SF1">
    <property type="entry name" value="S-RIBOSYLHOMOCYSTEINE LYASE"/>
    <property type="match status" value="1"/>
</dbReference>
<evidence type="ECO:0000256" key="2">
    <source>
        <dbReference type="ARBA" id="ARBA00001962"/>
    </source>
</evidence>
<accession>A0AA46I5V0</accession>
<dbReference type="PRINTS" id="PR01487">
    <property type="entry name" value="LUXSPROTEIN"/>
</dbReference>
<reference evidence="15 16" key="1">
    <citation type="submission" date="2019-03" db="EMBL/GenBank/DDBJ databases">
        <title>Genomic Encyclopedia of Type Strains, Phase IV (KMG-IV): sequencing the most valuable type-strain genomes for metagenomic binning, comparative biology and taxonomic classification.</title>
        <authorList>
            <person name="Goeker M."/>
        </authorList>
    </citation>
    <scope>NUCLEOTIDE SEQUENCE [LARGE SCALE GENOMIC DNA]</scope>
    <source>
        <strain evidence="15 16">DSM 100055</strain>
    </source>
</reference>
<dbReference type="Gene3D" id="3.30.1360.80">
    <property type="entry name" value="S-ribosylhomocysteinase (LuxS)"/>
    <property type="match status" value="1"/>
</dbReference>
<dbReference type="GO" id="GO:0005506">
    <property type="term" value="F:iron ion binding"/>
    <property type="evidence" value="ECO:0007669"/>
    <property type="project" value="InterPro"/>
</dbReference>
<evidence type="ECO:0000256" key="1">
    <source>
        <dbReference type="ARBA" id="ARBA00000297"/>
    </source>
</evidence>
<dbReference type="AlphaFoldDB" id="A0AA46I5V0"/>
<evidence type="ECO:0000256" key="10">
    <source>
        <dbReference type="ARBA" id="ARBA00023004"/>
    </source>
</evidence>
<keyword evidence="10" id="KW-0408">Iron</keyword>
<dbReference type="InterPro" id="IPR037005">
    <property type="entry name" value="LuxS_sf"/>
</dbReference>
<gene>
    <name evidence="15" type="ORF">EV215_0426</name>
</gene>
<keyword evidence="11 15" id="KW-0456">Lyase</keyword>
<dbReference type="SUPFAM" id="SSF63411">
    <property type="entry name" value="LuxS/MPP-like metallohydrolase"/>
    <property type="match status" value="1"/>
</dbReference>
<evidence type="ECO:0000256" key="4">
    <source>
        <dbReference type="ARBA" id="ARBA00011738"/>
    </source>
</evidence>